<reference evidence="1 2" key="1">
    <citation type="submission" date="2020-08" db="EMBL/GenBank/DDBJ databases">
        <title>Genomic Encyclopedia of Type Strains, Phase III (KMG-III): the genomes of soil and plant-associated and newly described type strains.</title>
        <authorList>
            <person name="Whitman W."/>
        </authorList>
    </citation>
    <scope>NUCLEOTIDE SEQUENCE [LARGE SCALE GENOMIC DNA]</scope>
    <source>
        <strain evidence="1 2">CECT 8075</strain>
    </source>
</reference>
<comment type="caution">
    <text evidence="1">The sequence shown here is derived from an EMBL/GenBank/DDBJ whole genome shotgun (WGS) entry which is preliminary data.</text>
</comment>
<proteinExistence type="predicted"/>
<gene>
    <name evidence="1" type="ORF">FHS27_005098</name>
</gene>
<organism evidence="1 2">
    <name type="scientific">Aporhodopirellula rubra</name>
    <dbReference type="NCBI Taxonomy" id="980271"/>
    <lineage>
        <taxon>Bacteria</taxon>
        <taxon>Pseudomonadati</taxon>
        <taxon>Planctomycetota</taxon>
        <taxon>Planctomycetia</taxon>
        <taxon>Pirellulales</taxon>
        <taxon>Pirellulaceae</taxon>
        <taxon>Aporhodopirellula</taxon>
    </lineage>
</organism>
<accession>A0A7W5H8A1</accession>
<evidence type="ECO:0000313" key="1">
    <source>
        <dbReference type="EMBL" id="MBB3209258.1"/>
    </source>
</evidence>
<name>A0A7W5H8A1_9BACT</name>
<dbReference type="AlphaFoldDB" id="A0A7W5H8A1"/>
<sequence>MHRLRNSKLYRQSVQSLFLDSLVILVLKGQVECNPQPDRRIVIELRKCHSNERAIEHFTALIPTYSMR</sequence>
<dbReference type="EMBL" id="JACHXU010000022">
    <property type="protein sequence ID" value="MBB3209258.1"/>
    <property type="molecule type" value="Genomic_DNA"/>
</dbReference>
<protein>
    <submittedName>
        <fullName evidence="1">Uncharacterized protein</fullName>
    </submittedName>
</protein>
<evidence type="ECO:0000313" key="2">
    <source>
        <dbReference type="Proteomes" id="UP000536179"/>
    </source>
</evidence>
<keyword evidence="2" id="KW-1185">Reference proteome</keyword>
<dbReference type="Proteomes" id="UP000536179">
    <property type="component" value="Unassembled WGS sequence"/>
</dbReference>